<evidence type="ECO:0000313" key="3">
    <source>
        <dbReference type="EMBL" id="SEQ45640.1"/>
    </source>
</evidence>
<feature type="region of interest" description="Disordered" evidence="1">
    <location>
        <begin position="1"/>
        <end position="45"/>
    </location>
</feature>
<dbReference type="STRING" id="1036181.SAMN05421756_103514"/>
<sequence>MARASVTPMAISKGDTVHWNTPQGKTEGKAVEKKTKEFTHDGQKFNASEDEPYWIVESSKSGSKAAHKESSLS</sequence>
<dbReference type="EMBL" id="FOFA01000003">
    <property type="protein sequence ID" value="SEQ45640.1"/>
    <property type="molecule type" value="Genomic_DNA"/>
</dbReference>
<feature type="domain" description="Hypervirulence associated protein TUDOR" evidence="2">
    <location>
        <begin position="14"/>
        <end position="72"/>
    </location>
</feature>
<name>A0A1H9G6K5_9ACTN</name>
<evidence type="ECO:0000259" key="2">
    <source>
        <dbReference type="Pfam" id="PF11160"/>
    </source>
</evidence>
<organism evidence="3 4">
    <name type="scientific">Microlunatus flavus</name>
    <dbReference type="NCBI Taxonomy" id="1036181"/>
    <lineage>
        <taxon>Bacteria</taxon>
        <taxon>Bacillati</taxon>
        <taxon>Actinomycetota</taxon>
        <taxon>Actinomycetes</taxon>
        <taxon>Propionibacteriales</taxon>
        <taxon>Propionibacteriaceae</taxon>
        <taxon>Microlunatus</taxon>
    </lineage>
</organism>
<keyword evidence="4" id="KW-1185">Reference proteome</keyword>
<feature type="compositionally biased region" description="Basic and acidic residues" evidence="1">
    <location>
        <begin position="26"/>
        <end position="43"/>
    </location>
</feature>
<proteinExistence type="predicted"/>
<accession>A0A1H9G6K5</accession>
<evidence type="ECO:0000313" key="4">
    <source>
        <dbReference type="Proteomes" id="UP000198504"/>
    </source>
</evidence>
<dbReference type="Gene3D" id="2.30.30.1060">
    <property type="match status" value="1"/>
</dbReference>
<reference evidence="4" key="1">
    <citation type="submission" date="2016-10" db="EMBL/GenBank/DDBJ databases">
        <authorList>
            <person name="Varghese N."/>
            <person name="Submissions S."/>
        </authorList>
    </citation>
    <scope>NUCLEOTIDE SEQUENCE [LARGE SCALE GENOMIC DNA]</scope>
    <source>
        <strain evidence="4">CGMCC 4.6856</strain>
    </source>
</reference>
<dbReference type="InterPro" id="IPR021331">
    <property type="entry name" value="Hva1_TUDOR"/>
</dbReference>
<evidence type="ECO:0000256" key="1">
    <source>
        <dbReference type="SAM" id="MobiDB-lite"/>
    </source>
</evidence>
<dbReference type="Pfam" id="PF11160">
    <property type="entry name" value="Hva1_TUDOR"/>
    <property type="match status" value="1"/>
</dbReference>
<gene>
    <name evidence="3" type="ORF">SAMN05421756_103514</name>
</gene>
<protein>
    <recommendedName>
        <fullName evidence="2">Hypervirulence associated protein TUDOR domain-containing protein</fullName>
    </recommendedName>
</protein>
<dbReference type="Proteomes" id="UP000198504">
    <property type="component" value="Unassembled WGS sequence"/>
</dbReference>
<dbReference type="AlphaFoldDB" id="A0A1H9G6K5"/>